<evidence type="ECO:0000313" key="2">
    <source>
        <dbReference type="Proteomes" id="UP000053660"/>
    </source>
</evidence>
<dbReference type="EMBL" id="KN551725">
    <property type="protein sequence ID" value="KHJ91900.1"/>
    <property type="molecule type" value="Genomic_DNA"/>
</dbReference>
<organism evidence="1 2">
    <name type="scientific">Oesophagostomum dentatum</name>
    <name type="common">Nodular worm</name>
    <dbReference type="NCBI Taxonomy" id="61180"/>
    <lineage>
        <taxon>Eukaryota</taxon>
        <taxon>Metazoa</taxon>
        <taxon>Ecdysozoa</taxon>
        <taxon>Nematoda</taxon>
        <taxon>Chromadorea</taxon>
        <taxon>Rhabditida</taxon>
        <taxon>Rhabditina</taxon>
        <taxon>Rhabditomorpha</taxon>
        <taxon>Strongyloidea</taxon>
        <taxon>Strongylidae</taxon>
        <taxon>Oesophagostomum</taxon>
    </lineage>
</organism>
<dbReference type="AlphaFoldDB" id="A0A0B1T939"/>
<keyword evidence="2" id="KW-1185">Reference proteome</keyword>
<accession>A0A0B1T939</accession>
<proteinExistence type="predicted"/>
<name>A0A0B1T939_OESDE</name>
<dbReference type="Proteomes" id="UP000053660">
    <property type="component" value="Unassembled WGS sequence"/>
</dbReference>
<reference evidence="1 2" key="1">
    <citation type="submission" date="2014-03" db="EMBL/GenBank/DDBJ databases">
        <title>Draft genome of the hookworm Oesophagostomum dentatum.</title>
        <authorList>
            <person name="Mitreva M."/>
        </authorList>
    </citation>
    <scope>NUCLEOTIDE SEQUENCE [LARGE SCALE GENOMIC DNA]</scope>
    <source>
        <strain evidence="1 2">OD-Hann</strain>
    </source>
</reference>
<sequence length="107" mass="11897">MVATNIEVLSTPWSQAMYDWKDSKAVLLNGIFQTLSCLVSSGNSFLIGWTRIGQIQRFVAVVDTSRRWRNFGLGLAHTGVYRRQRKGGVVASSVMPLTTFAKTVEKS</sequence>
<evidence type="ECO:0000313" key="1">
    <source>
        <dbReference type="EMBL" id="KHJ91900.1"/>
    </source>
</evidence>
<protein>
    <submittedName>
        <fullName evidence="1">Uncharacterized protein</fullName>
    </submittedName>
</protein>
<dbReference type="OrthoDB" id="370281at2759"/>
<gene>
    <name evidence="1" type="ORF">OESDEN_08219</name>
</gene>